<sequence length="954" mass="104006">MTTPFTLRLEEMDVSKAAIGGGKGASLGELVKAGARVPAGFVVTRGAFDLYMEAADPQKRISQWLAELHSGGKTLADTARAIAELLAEGTIPNEIGDAIGSGVEQLGVASMSVRSSATCEDGSATAWAGQLETYLDVSPEEIEEQVQACWHSIFRAPALAYGAAHGYGVGEFGVAVVVQEMVSSEVSGIGFSVHPVTQEPELRLIEACFGLGEAIVSGRIMPDQYVVKRGAREIVENTLGRQREGLFFEHGRYEPHWQQLGERGSQPKLNEDQVLEYAGILDRIEDHYGFPVDTEWALTKEGFHLLQSRPITTLAKEYREPIIDTAQPWVKLVRRPLSLLETSFIGLWLDSRHAGEDMGTHVDRFMAIQDDSDLATMFLPKPAFDAVLDHIRDLDRNNRPKLIGLLEKALEVFEEGRQRIERNEVFTSLEDAVEHFVDVGRYTTSFPSCTLIALEDGHIDDPQVRALSEQLRAHSLYPRYLSQLVEPLVIEQVKALGFSAPERGPELVTWSELRENLIDRETLEERLNLVREGYRFVIQILEDGERVNFVSETGYLLMRQIGQRQIIPPDDPDRIAGQAAWPGVYRGRARVLMTSDPDGVEMQEGEVLVSLQSNPNLMPLLRLAGAIVTDDGGVACHAGIICRELKIPTIIGTGRATATINTGLQFSRGTVAMFERISNGWELAKQSFNVLRMDKELLVFPLLSGIACLAVLASFAVPLWFSGFIETVAQDEQAQNNPLAYVVLFAFYTVNYFVIVFFNSALVACAVIRFKGGDPTLKDGLGAAMGRLPQIFGWALVAATVGVILQIIESRSEKFGQIIASLLGMGWSIITFFVVPVIVVEKAGPIAAVQRSMAILKKAWGESLTANFGIGMIAFLLNIPAILVIVAGVAVAASVNAVLGVAIIAVGILAMLTISLVTSALNAIVLAALYLYGATNQVPAAFEPAMLTGAFGRK</sequence>
<evidence type="ECO:0000256" key="1">
    <source>
        <dbReference type="ARBA" id="ARBA00001946"/>
    </source>
</evidence>
<evidence type="ECO:0000256" key="12">
    <source>
        <dbReference type="ARBA" id="ARBA00033470"/>
    </source>
</evidence>
<dbReference type="OrthoDB" id="6123450at2759"/>
<dbReference type="GO" id="GO:0005524">
    <property type="term" value="F:ATP binding"/>
    <property type="evidence" value="ECO:0007669"/>
    <property type="project" value="UniProtKB-KW"/>
</dbReference>
<dbReference type="InterPro" id="IPR002192">
    <property type="entry name" value="PPDK_AMP/ATP-bd"/>
</dbReference>
<evidence type="ECO:0000259" key="16">
    <source>
        <dbReference type="Pfam" id="PF01326"/>
    </source>
</evidence>
<evidence type="ECO:0000256" key="3">
    <source>
        <dbReference type="ARBA" id="ARBA00004742"/>
    </source>
</evidence>
<dbReference type="AlphaFoldDB" id="A0A9P1BG71"/>
<evidence type="ECO:0000313" key="17">
    <source>
        <dbReference type="EMBL" id="CAI3971933.1"/>
    </source>
</evidence>
<evidence type="ECO:0000256" key="13">
    <source>
        <dbReference type="ARBA" id="ARBA00047700"/>
    </source>
</evidence>
<evidence type="ECO:0000256" key="9">
    <source>
        <dbReference type="ARBA" id="ARBA00022777"/>
    </source>
</evidence>
<evidence type="ECO:0000256" key="6">
    <source>
        <dbReference type="ARBA" id="ARBA00022679"/>
    </source>
</evidence>
<keyword evidence="6" id="KW-0808">Transferase</keyword>
<evidence type="ECO:0000313" key="18">
    <source>
        <dbReference type="EMBL" id="CAL1125308.1"/>
    </source>
</evidence>
<dbReference type="EMBL" id="CAMXCT010000001">
    <property type="protein sequence ID" value="CAI3971933.1"/>
    <property type="molecule type" value="Genomic_DNA"/>
</dbReference>
<dbReference type="Gene3D" id="3.30.470.20">
    <property type="entry name" value="ATP-grasp fold, B domain"/>
    <property type="match status" value="1"/>
</dbReference>
<keyword evidence="8" id="KW-0547">Nucleotide-binding</keyword>
<name>A0A9P1BG71_9DINO</name>
<keyword evidence="14" id="KW-1133">Transmembrane helix</keyword>
<organism evidence="17">
    <name type="scientific">Cladocopium goreaui</name>
    <dbReference type="NCBI Taxonomy" id="2562237"/>
    <lineage>
        <taxon>Eukaryota</taxon>
        <taxon>Sar</taxon>
        <taxon>Alveolata</taxon>
        <taxon>Dinophyceae</taxon>
        <taxon>Suessiales</taxon>
        <taxon>Symbiodiniaceae</taxon>
        <taxon>Cladocopium</taxon>
    </lineage>
</organism>
<dbReference type="SUPFAM" id="SSF52009">
    <property type="entry name" value="Phosphohistidine domain"/>
    <property type="match status" value="1"/>
</dbReference>
<dbReference type="Gene3D" id="3.30.1490.20">
    <property type="entry name" value="ATP-grasp fold, A domain"/>
    <property type="match status" value="1"/>
</dbReference>
<evidence type="ECO:0000256" key="7">
    <source>
        <dbReference type="ARBA" id="ARBA00022723"/>
    </source>
</evidence>
<feature type="transmembrane region" description="Helical" evidence="14">
    <location>
        <begin position="697"/>
        <end position="721"/>
    </location>
</feature>
<dbReference type="PANTHER" id="PTHR43030:SF1">
    <property type="entry name" value="PHOSPHOENOLPYRUVATE SYNTHASE"/>
    <property type="match status" value="1"/>
</dbReference>
<reference evidence="18" key="2">
    <citation type="submission" date="2024-04" db="EMBL/GenBank/DDBJ databases">
        <authorList>
            <person name="Chen Y."/>
            <person name="Shah S."/>
            <person name="Dougan E. K."/>
            <person name="Thang M."/>
            <person name="Chan C."/>
        </authorList>
    </citation>
    <scope>NUCLEOTIDE SEQUENCE [LARGE SCALE GENOMIC DNA]</scope>
</reference>
<keyword evidence="14" id="KW-0812">Transmembrane</keyword>
<dbReference type="EC" id="2.7.9.2" evidence="5"/>
<reference evidence="17" key="1">
    <citation type="submission" date="2022-10" db="EMBL/GenBank/DDBJ databases">
        <authorList>
            <person name="Chen Y."/>
            <person name="Dougan E. K."/>
            <person name="Chan C."/>
            <person name="Rhodes N."/>
            <person name="Thang M."/>
        </authorList>
    </citation>
    <scope>NUCLEOTIDE SEQUENCE</scope>
</reference>
<comment type="pathway">
    <text evidence="3">Carbohydrate biosynthesis; gluconeogenesis.</text>
</comment>
<dbReference type="Gene3D" id="3.50.30.10">
    <property type="entry name" value="Phosphohistidine domain"/>
    <property type="match status" value="1"/>
</dbReference>
<evidence type="ECO:0000256" key="11">
    <source>
        <dbReference type="ARBA" id="ARBA00022842"/>
    </source>
</evidence>
<proteinExistence type="inferred from homology"/>
<dbReference type="PANTHER" id="PTHR43030">
    <property type="entry name" value="PHOSPHOENOLPYRUVATE SYNTHASE"/>
    <property type="match status" value="1"/>
</dbReference>
<feature type="transmembrane region" description="Helical" evidence="14">
    <location>
        <begin position="820"/>
        <end position="843"/>
    </location>
</feature>
<comment type="catalytic activity">
    <reaction evidence="13">
        <text>pyruvate + ATP + H2O = phosphoenolpyruvate + AMP + phosphate + 2 H(+)</text>
        <dbReference type="Rhea" id="RHEA:11364"/>
        <dbReference type="ChEBI" id="CHEBI:15361"/>
        <dbReference type="ChEBI" id="CHEBI:15377"/>
        <dbReference type="ChEBI" id="CHEBI:15378"/>
        <dbReference type="ChEBI" id="CHEBI:30616"/>
        <dbReference type="ChEBI" id="CHEBI:43474"/>
        <dbReference type="ChEBI" id="CHEBI:58702"/>
        <dbReference type="ChEBI" id="CHEBI:456215"/>
        <dbReference type="EC" id="2.7.9.2"/>
    </reaction>
</comment>
<keyword evidence="19" id="KW-1185">Reference proteome</keyword>
<feature type="domain" description="PEP-utilising enzyme mobile" evidence="15">
    <location>
        <begin position="603"/>
        <end position="665"/>
    </location>
</feature>
<accession>A0A9P1BG71</accession>
<evidence type="ECO:0000256" key="8">
    <source>
        <dbReference type="ARBA" id="ARBA00022741"/>
    </source>
</evidence>
<evidence type="ECO:0000313" key="19">
    <source>
        <dbReference type="Proteomes" id="UP001152797"/>
    </source>
</evidence>
<evidence type="ECO:0000259" key="15">
    <source>
        <dbReference type="Pfam" id="PF00391"/>
    </source>
</evidence>
<evidence type="ECO:0000256" key="2">
    <source>
        <dbReference type="ARBA" id="ARBA00002988"/>
    </source>
</evidence>
<comment type="cofactor">
    <cofactor evidence="1">
        <name>Mg(2+)</name>
        <dbReference type="ChEBI" id="CHEBI:18420"/>
    </cofactor>
</comment>
<dbReference type="EMBL" id="CAMXCT030000001">
    <property type="protein sequence ID" value="CAL4759245.1"/>
    <property type="molecule type" value="Genomic_DNA"/>
</dbReference>
<dbReference type="GO" id="GO:0046872">
    <property type="term" value="F:metal ion binding"/>
    <property type="evidence" value="ECO:0007669"/>
    <property type="project" value="UniProtKB-KW"/>
</dbReference>
<comment type="function">
    <text evidence="2">Catalyzes the phosphorylation of pyruvate to phosphoenolpyruvate.</text>
</comment>
<keyword evidence="14" id="KW-0472">Membrane</keyword>
<dbReference type="Pfam" id="PF19656">
    <property type="entry name" value="DUF6159"/>
    <property type="match status" value="1"/>
</dbReference>
<comment type="similarity">
    <text evidence="4">Belongs to the PEP-utilizing enzyme family.</text>
</comment>
<feature type="transmembrane region" description="Helical" evidence="14">
    <location>
        <begin position="899"/>
        <end position="932"/>
    </location>
</feature>
<evidence type="ECO:0000256" key="5">
    <source>
        <dbReference type="ARBA" id="ARBA00011996"/>
    </source>
</evidence>
<dbReference type="InterPro" id="IPR013815">
    <property type="entry name" value="ATP_grasp_subdomain_1"/>
</dbReference>
<feature type="domain" description="Pyruvate phosphate dikinase AMP/ATP-binding" evidence="16">
    <location>
        <begin position="21"/>
        <end position="325"/>
    </location>
</feature>
<feature type="transmembrane region" description="Helical" evidence="14">
    <location>
        <begin position="741"/>
        <end position="770"/>
    </location>
</feature>
<evidence type="ECO:0000256" key="14">
    <source>
        <dbReference type="SAM" id="Phobius"/>
    </source>
</evidence>
<dbReference type="InterPro" id="IPR036637">
    <property type="entry name" value="Phosphohistidine_dom_sf"/>
</dbReference>
<comment type="caution">
    <text evidence="17">The sequence shown here is derived from an EMBL/GenBank/DDBJ whole genome shotgun (WGS) entry which is preliminary data.</text>
</comment>
<gene>
    <name evidence="17" type="ORF">C1SCF055_LOCUS523</name>
</gene>
<keyword evidence="9" id="KW-0418">Kinase</keyword>
<keyword evidence="11" id="KW-0460">Magnesium</keyword>
<dbReference type="InterPro" id="IPR008279">
    <property type="entry name" value="PEP-util_enz_mobile_dom"/>
</dbReference>
<dbReference type="Pfam" id="PF00391">
    <property type="entry name" value="PEP-utilizers"/>
    <property type="match status" value="1"/>
</dbReference>
<dbReference type="InterPro" id="IPR006319">
    <property type="entry name" value="PEP_synth"/>
</dbReference>
<dbReference type="EMBL" id="CAMXCT020000001">
    <property type="protein sequence ID" value="CAL1125308.1"/>
    <property type="molecule type" value="Genomic_DNA"/>
</dbReference>
<feature type="transmembrane region" description="Helical" evidence="14">
    <location>
        <begin position="864"/>
        <end position="893"/>
    </location>
</feature>
<dbReference type="Pfam" id="PF01326">
    <property type="entry name" value="PPDK_N"/>
    <property type="match status" value="1"/>
</dbReference>
<dbReference type="InterPro" id="IPR046157">
    <property type="entry name" value="DUF6159"/>
</dbReference>
<dbReference type="Proteomes" id="UP001152797">
    <property type="component" value="Unassembled WGS sequence"/>
</dbReference>
<feature type="transmembrane region" description="Helical" evidence="14">
    <location>
        <begin position="791"/>
        <end position="808"/>
    </location>
</feature>
<evidence type="ECO:0000256" key="4">
    <source>
        <dbReference type="ARBA" id="ARBA00007837"/>
    </source>
</evidence>
<evidence type="ECO:0000256" key="10">
    <source>
        <dbReference type="ARBA" id="ARBA00022840"/>
    </source>
</evidence>
<keyword evidence="7" id="KW-0479">Metal-binding</keyword>
<keyword evidence="10" id="KW-0067">ATP-binding</keyword>
<dbReference type="GO" id="GO:0008986">
    <property type="term" value="F:pyruvate, water dikinase activity"/>
    <property type="evidence" value="ECO:0007669"/>
    <property type="project" value="UniProtKB-EC"/>
</dbReference>
<protein>
    <recommendedName>
        <fullName evidence="5">pyruvate, water dikinase</fullName>
        <ecNumber evidence="5">2.7.9.2</ecNumber>
    </recommendedName>
    <alternativeName>
        <fullName evidence="12">Pyruvate, water dikinase</fullName>
    </alternativeName>
</protein>
<dbReference type="SUPFAM" id="SSF56059">
    <property type="entry name" value="Glutathione synthetase ATP-binding domain-like"/>
    <property type="match status" value="1"/>
</dbReference>